<keyword evidence="2 4" id="KW-0479">Metal-binding</keyword>
<feature type="compositionally biased region" description="Basic and acidic residues" evidence="5">
    <location>
        <begin position="259"/>
        <end position="283"/>
    </location>
</feature>
<evidence type="ECO:0000256" key="2">
    <source>
        <dbReference type="ARBA" id="ARBA00022771"/>
    </source>
</evidence>
<dbReference type="PANTHER" id="PTHR10044">
    <property type="entry name" value="INHIBITOR OF APOPTOSIS"/>
    <property type="match status" value="1"/>
</dbReference>
<dbReference type="PROSITE" id="PS50089">
    <property type="entry name" value="ZF_RING_2"/>
    <property type="match status" value="1"/>
</dbReference>
<dbReference type="PANTHER" id="PTHR10044:SF139">
    <property type="entry name" value="DEATH-ASSOCIATED INHIBITOR OF APOPTOSIS 2"/>
    <property type="match status" value="1"/>
</dbReference>
<dbReference type="Gene3D" id="1.10.8.10">
    <property type="entry name" value="DNA helicase RuvA subunit, C-terminal domain"/>
    <property type="match status" value="1"/>
</dbReference>
<dbReference type="SUPFAM" id="SSF57924">
    <property type="entry name" value="Inhibitor of apoptosis (IAP) repeat"/>
    <property type="match status" value="2"/>
</dbReference>
<keyword evidence="8" id="KW-1185">Reference proteome</keyword>
<dbReference type="EMBL" id="CP111013">
    <property type="protein sequence ID" value="WAQ96718.1"/>
    <property type="molecule type" value="Genomic_DNA"/>
</dbReference>
<dbReference type="Gene3D" id="1.10.1170.10">
    <property type="entry name" value="Inhibitor Of Apoptosis Protein (2mihbC-IAP-1), Chain A"/>
    <property type="match status" value="2"/>
</dbReference>
<evidence type="ECO:0000313" key="8">
    <source>
        <dbReference type="Proteomes" id="UP001164746"/>
    </source>
</evidence>
<feature type="compositionally biased region" description="Polar residues" evidence="5">
    <location>
        <begin position="397"/>
        <end position="415"/>
    </location>
</feature>
<evidence type="ECO:0000256" key="5">
    <source>
        <dbReference type="SAM" id="MobiDB-lite"/>
    </source>
</evidence>
<reference evidence="7" key="1">
    <citation type="submission" date="2022-11" db="EMBL/GenBank/DDBJ databases">
        <title>Centuries of genome instability and evolution in soft-shell clam transmissible cancer (bioRxiv).</title>
        <authorList>
            <person name="Hart S.F.M."/>
            <person name="Yonemitsu M.A."/>
            <person name="Giersch R.M."/>
            <person name="Beal B.F."/>
            <person name="Arriagada G."/>
            <person name="Davis B.W."/>
            <person name="Ostrander E.A."/>
            <person name="Goff S.P."/>
            <person name="Metzger M.J."/>
        </authorList>
    </citation>
    <scope>NUCLEOTIDE SEQUENCE</scope>
    <source>
        <strain evidence="7">MELC-2E11</strain>
        <tissue evidence="7">Siphon/mantle</tissue>
    </source>
</reference>
<protein>
    <submittedName>
        <fullName evidence="7">XIAP-like protein</fullName>
    </submittedName>
</protein>
<dbReference type="PROSITE" id="PS50143">
    <property type="entry name" value="BIR_REPEAT_2"/>
    <property type="match status" value="2"/>
</dbReference>
<dbReference type="Proteomes" id="UP001164746">
    <property type="component" value="Chromosome 2"/>
</dbReference>
<evidence type="ECO:0000256" key="4">
    <source>
        <dbReference type="PROSITE-ProRule" id="PRU00175"/>
    </source>
</evidence>
<dbReference type="SMART" id="SM00184">
    <property type="entry name" value="RING"/>
    <property type="match status" value="1"/>
</dbReference>
<evidence type="ECO:0000313" key="7">
    <source>
        <dbReference type="EMBL" id="WAQ96718.1"/>
    </source>
</evidence>
<dbReference type="InterPro" id="IPR001841">
    <property type="entry name" value="Znf_RING"/>
</dbReference>
<dbReference type="Gene3D" id="1.10.533.10">
    <property type="entry name" value="Death Domain, Fas"/>
    <property type="match status" value="1"/>
</dbReference>
<dbReference type="CDD" id="cd16713">
    <property type="entry name" value="RING-HC_BIRC2_3_7"/>
    <property type="match status" value="1"/>
</dbReference>
<dbReference type="SMART" id="SM00238">
    <property type="entry name" value="BIR"/>
    <property type="match status" value="2"/>
</dbReference>
<feature type="region of interest" description="Disordered" evidence="5">
    <location>
        <begin position="232"/>
        <end position="385"/>
    </location>
</feature>
<dbReference type="Pfam" id="PF00653">
    <property type="entry name" value="BIR"/>
    <property type="match status" value="2"/>
</dbReference>
<keyword evidence="3" id="KW-0862">Zinc</keyword>
<proteinExistence type="inferred from homology"/>
<dbReference type="InterPro" id="IPR050784">
    <property type="entry name" value="IAP"/>
</dbReference>
<comment type="similarity">
    <text evidence="1">Belongs to the IAP family.</text>
</comment>
<dbReference type="Pfam" id="PF13920">
    <property type="entry name" value="zf-C3HC4_3"/>
    <property type="match status" value="1"/>
</dbReference>
<feature type="compositionally biased region" description="Polar residues" evidence="5">
    <location>
        <begin position="111"/>
        <end position="132"/>
    </location>
</feature>
<name>A0ABY7DKV1_MYAAR</name>
<feature type="domain" description="RING-type" evidence="6">
    <location>
        <begin position="438"/>
        <end position="473"/>
    </location>
</feature>
<organism evidence="7 8">
    <name type="scientific">Mya arenaria</name>
    <name type="common">Soft-shell clam</name>
    <dbReference type="NCBI Taxonomy" id="6604"/>
    <lineage>
        <taxon>Eukaryota</taxon>
        <taxon>Metazoa</taxon>
        <taxon>Spiralia</taxon>
        <taxon>Lophotrochozoa</taxon>
        <taxon>Mollusca</taxon>
        <taxon>Bivalvia</taxon>
        <taxon>Autobranchia</taxon>
        <taxon>Heteroconchia</taxon>
        <taxon>Euheterodonta</taxon>
        <taxon>Imparidentia</taxon>
        <taxon>Neoheterodontei</taxon>
        <taxon>Myida</taxon>
        <taxon>Myoidea</taxon>
        <taxon>Myidae</taxon>
        <taxon>Mya</taxon>
    </lineage>
</organism>
<dbReference type="InterPro" id="IPR001370">
    <property type="entry name" value="BIR_rpt"/>
</dbReference>
<feature type="compositionally biased region" description="Basic and acidic residues" evidence="5">
    <location>
        <begin position="301"/>
        <end position="385"/>
    </location>
</feature>
<feature type="region of interest" description="Disordered" evidence="5">
    <location>
        <begin position="397"/>
        <end position="425"/>
    </location>
</feature>
<evidence type="ECO:0000256" key="1">
    <source>
        <dbReference type="ARBA" id="ARBA00006672"/>
    </source>
</evidence>
<dbReference type="CDD" id="cd00022">
    <property type="entry name" value="BIR"/>
    <property type="match status" value="2"/>
</dbReference>
<accession>A0ABY7DKV1</accession>
<sequence>MALRQYINDLLEQPNENLEIMKHEWARFRSFENFPMASSMSPLKLAQSGFYYLGHGEEVKCAFCGLTLSATQRHVSIHETHNRLSPGCRFVNGQTFSNVPILHGEPENPATEVSHSCTQESQAARDTTSGHSSGALDPTAERYSFTNMSKYTQYASREARILTFQLWGYNPIVTPDDLADAGLFHTGEDDCVRCYHCGGGMKNWEPGDHPLTEHANWFPHCEFIKMKSAALARSGGQNGSSSDADETRHQKASTSECLRTSDRHNNTRLEQHSNTRSEQHNNPRSDQYSNILSEQHSNTQSEHRNPRSEHHSSPRPEHHSNPRSEHHSSPQPEHHSNQRSEHHSSPRPEHHNNPRSEHHSNLRSEQHSNLRSEHHNNTPSEHNDSRLYELNEITRSELNSSQSDHNNTQSEQASTRNKKPCHRGVQKENDALKQQMMCKICMDKDATIVFLPCGHMVACVDCAHALRKCPICRHVIKGAVRAFKT</sequence>
<dbReference type="InterPro" id="IPR011029">
    <property type="entry name" value="DEATH-like_dom_sf"/>
</dbReference>
<feature type="region of interest" description="Disordered" evidence="5">
    <location>
        <begin position="107"/>
        <end position="138"/>
    </location>
</feature>
<keyword evidence="2 4" id="KW-0863">Zinc-finger</keyword>
<gene>
    <name evidence="7" type="ORF">MAR_029408</name>
</gene>
<evidence type="ECO:0000256" key="3">
    <source>
        <dbReference type="ARBA" id="ARBA00022833"/>
    </source>
</evidence>
<evidence type="ECO:0000259" key="6">
    <source>
        <dbReference type="PROSITE" id="PS50089"/>
    </source>
</evidence>
<feature type="compositionally biased region" description="Polar residues" evidence="5">
    <location>
        <begin position="284"/>
        <end position="300"/>
    </location>
</feature>